<dbReference type="GO" id="GO:0006654">
    <property type="term" value="P:phosphatidic acid biosynthetic process"/>
    <property type="evidence" value="ECO:0007669"/>
    <property type="project" value="TreeGrafter"/>
</dbReference>
<evidence type="ECO:0000256" key="3">
    <source>
        <dbReference type="ARBA" id="ARBA00023315"/>
    </source>
</evidence>
<comment type="caution">
    <text evidence="5">The sequence shown here is derived from an EMBL/GenBank/DDBJ whole genome shotgun (WGS) entry which is preliminary data.</text>
</comment>
<dbReference type="GO" id="GO:0003841">
    <property type="term" value="F:1-acylglycerol-3-phosphate O-acyltransferase activity"/>
    <property type="evidence" value="ECO:0007669"/>
    <property type="project" value="TreeGrafter"/>
</dbReference>
<sequence>MALGAAIEPAGAGLGMGLGRGGRCHGAQDVTRRACPDQRCACVKGPLHARPARALDISMALPPDPARAVVDALIDERAPRLRARPRVWALVRALGLPLLGYERAVEMARALRELEGAAVMDWAQDYLSLRVEVSGLEHVPESGPVMISSNHPGGVPDGVAAWQALKARRPDLIFFANRDALRVAPGLVSRVIPVEWRPMARDRTSARDTLRAAMEALNAGRCVVVFPAGRMAHWSWRQRRLAEPDWAPAFISLARRFDAPAVPLGVRQRMPLLYYALSLISTELRDMTVFHAFMAQKNKRYRLEFGEPLPSRALPGQDAAAAAHMRALSEALAWGKPWNVI</sequence>
<evidence type="ECO:0000256" key="1">
    <source>
        <dbReference type="ARBA" id="ARBA00005189"/>
    </source>
</evidence>
<dbReference type="PANTHER" id="PTHR10434:SF11">
    <property type="entry name" value="1-ACYL-SN-GLYCEROL-3-PHOSPHATE ACYLTRANSFERASE"/>
    <property type="match status" value="1"/>
</dbReference>
<proteinExistence type="predicted"/>
<gene>
    <name evidence="5" type="ORF">F1654_06705</name>
</gene>
<keyword evidence="6" id="KW-1185">Reference proteome</keyword>
<dbReference type="Proteomes" id="UP000325122">
    <property type="component" value="Unassembled WGS sequence"/>
</dbReference>
<comment type="pathway">
    <text evidence="1">Lipid metabolism.</text>
</comment>
<accession>A0A5M6ZMI1</accession>
<dbReference type="SMART" id="SM00563">
    <property type="entry name" value="PlsC"/>
    <property type="match status" value="1"/>
</dbReference>
<evidence type="ECO:0000256" key="2">
    <source>
        <dbReference type="ARBA" id="ARBA00022679"/>
    </source>
</evidence>
<dbReference type="SUPFAM" id="SSF69593">
    <property type="entry name" value="Glycerol-3-phosphate (1)-acyltransferase"/>
    <property type="match status" value="1"/>
</dbReference>
<dbReference type="InterPro" id="IPR002123">
    <property type="entry name" value="Plipid/glycerol_acylTrfase"/>
</dbReference>
<evidence type="ECO:0000313" key="6">
    <source>
        <dbReference type="Proteomes" id="UP000325122"/>
    </source>
</evidence>
<dbReference type="Pfam" id="PF01553">
    <property type="entry name" value="Acyltransferase"/>
    <property type="match status" value="1"/>
</dbReference>
<evidence type="ECO:0000313" key="5">
    <source>
        <dbReference type="EMBL" id="KAA5803491.1"/>
    </source>
</evidence>
<dbReference type="EMBL" id="VWOJ01000002">
    <property type="protein sequence ID" value="KAA5803491.1"/>
    <property type="molecule type" value="Genomic_DNA"/>
</dbReference>
<name>A0A5M6ZMI1_9PROT</name>
<organism evidence="5 6">
    <name type="scientific">Alkalicaulis satelles</name>
    <dbReference type="NCBI Taxonomy" id="2609175"/>
    <lineage>
        <taxon>Bacteria</taxon>
        <taxon>Pseudomonadati</taxon>
        <taxon>Pseudomonadota</taxon>
        <taxon>Alphaproteobacteria</taxon>
        <taxon>Maricaulales</taxon>
        <taxon>Maricaulaceae</taxon>
        <taxon>Alkalicaulis</taxon>
    </lineage>
</organism>
<evidence type="ECO:0000259" key="4">
    <source>
        <dbReference type="SMART" id="SM00563"/>
    </source>
</evidence>
<keyword evidence="3 5" id="KW-0012">Acyltransferase</keyword>
<keyword evidence="2 5" id="KW-0808">Transferase</keyword>
<protein>
    <submittedName>
        <fullName evidence="5">Glycerol acyltransferase</fullName>
    </submittedName>
</protein>
<dbReference type="AlphaFoldDB" id="A0A5M6ZMI1"/>
<dbReference type="PANTHER" id="PTHR10434">
    <property type="entry name" value="1-ACYL-SN-GLYCEROL-3-PHOSPHATE ACYLTRANSFERASE"/>
    <property type="match status" value="1"/>
</dbReference>
<reference evidence="5 6" key="1">
    <citation type="submission" date="2019-09" db="EMBL/GenBank/DDBJ databases">
        <authorList>
            <person name="Kevbrin V."/>
            <person name="Grouzdev D.S."/>
        </authorList>
    </citation>
    <scope>NUCLEOTIDE SEQUENCE [LARGE SCALE GENOMIC DNA]</scope>
    <source>
        <strain evidence="5 6">G-192</strain>
    </source>
</reference>
<feature type="domain" description="Phospholipid/glycerol acyltransferase" evidence="4">
    <location>
        <begin position="145"/>
        <end position="269"/>
    </location>
</feature>